<feature type="domain" description="Bulb-type lectin" evidence="3">
    <location>
        <begin position="26"/>
        <end position="134"/>
    </location>
</feature>
<dbReference type="PROSITE" id="PS50927">
    <property type="entry name" value="BULB_LECTIN"/>
    <property type="match status" value="1"/>
</dbReference>
<organism evidence="4">
    <name type="scientific">Amaryllis minuta</name>
    <dbReference type="NCBI Taxonomy" id="146466"/>
    <lineage>
        <taxon>Eukaryota</taxon>
        <taxon>Viridiplantae</taxon>
        <taxon>Streptophyta</taxon>
        <taxon>Embryophyta</taxon>
        <taxon>Tracheophyta</taxon>
        <taxon>Spermatophyta</taxon>
        <taxon>Magnoliopsida</taxon>
        <taxon>Liliopsida</taxon>
        <taxon>Asparagales</taxon>
        <taxon>Amaryllidaceae</taxon>
        <taxon>Amaryllidoideae</taxon>
        <taxon>Amaryllis</taxon>
    </lineage>
</organism>
<evidence type="ECO:0000313" key="4">
    <source>
        <dbReference type="EMBL" id="AAQ18904.1"/>
    </source>
</evidence>
<keyword evidence="4" id="KW-0430">Lectin</keyword>
<dbReference type="AlphaFoldDB" id="Q6XCI6"/>
<dbReference type="GO" id="GO:0030246">
    <property type="term" value="F:carbohydrate binding"/>
    <property type="evidence" value="ECO:0007669"/>
    <property type="project" value="UniProtKB-KW"/>
</dbReference>
<evidence type="ECO:0000256" key="1">
    <source>
        <dbReference type="SAM" id="MobiDB-lite"/>
    </source>
</evidence>
<evidence type="ECO:0000256" key="2">
    <source>
        <dbReference type="SAM" id="SignalP"/>
    </source>
</evidence>
<accession>Q6XCI6</accession>
<reference evidence="4" key="1">
    <citation type="journal article" date="2003" name="DNA Seq.">
        <title>Molecular cloning of a new lectin gene from Z. grandiflora.</title>
        <authorList>
            <person name="Kai G."/>
            <person name="Zheng J."/>
            <person name="Zhang L."/>
            <person name="Pang Y."/>
            <person name="Liao Z."/>
            <person name="Li Z."/>
            <person name="Zhao L."/>
            <person name="Sun X."/>
            <person name="Tang K."/>
        </authorList>
    </citation>
    <scope>NUCLEOTIDE SEQUENCE</scope>
</reference>
<evidence type="ECO:0000259" key="3">
    <source>
        <dbReference type="PROSITE" id="PS50927"/>
    </source>
</evidence>
<feature type="chain" id="PRO_5004281839" evidence="2">
    <location>
        <begin position="26"/>
        <end position="191"/>
    </location>
</feature>
<feature type="region of interest" description="Disordered" evidence="1">
    <location>
        <begin position="168"/>
        <end position="191"/>
    </location>
</feature>
<dbReference type="InterPro" id="IPR036426">
    <property type="entry name" value="Bulb-type_lectin_dom_sf"/>
</dbReference>
<dbReference type="InterPro" id="IPR001480">
    <property type="entry name" value="Bulb-type_lectin_dom"/>
</dbReference>
<dbReference type="SMR" id="Q6XCI6"/>
<protein>
    <submittedName>
        <fullName evidence="4">Mannose-binding lectin</fullName>
    </submittedName>
</protein>
<dbReference type="GO" id="GO:0051707">
    <property type="term" value="P:response to other organism"/>
    <property type="evidence" value="ECO:0007669"/>
    <property type="project" value="UniProtKB-ARBA"/>
</dbReference>
<proteinExistence type="evidence at transcript level"/>
<keyword evidence="2" id="KW-0732">Signal</keyword>
<name>Q6XCI6_9ASPA</name>
<gene>
    <name evidence="4" type="primary">zga</name>
</gene>
<feature type="compositionally biased region" description="Polar residues" evidence="1">
    <location>
        <begin position="171"/>
        <end position="191"/>
    </location>
</feature>
<feature type="signal peptide" evidence="2">
    <location>
        <begin position="1"/>
        <end position="25"/>
    </location>
</feature>
<dbReference type="Gene3D" id="2.90.10.30">
    <property type="match status" value="1"/>
</dbReference>
<dbReference type="SUPFAM" id="SSF51110">
    <property type="entry name" value="alpha-D-mannose-specific plant lectins"/>
    <property type="match status" value="1"/>
</dbReference>
<dbReference type="SMART" id="SM00108">
    <property type="entry name" value="B_lectin"/>
    <property type="match status" value="1"/>
</dbReference>
<dbReference type="Gene3D" id="2.90.10.10">
    <property type="entry name" value="Bulb-type lectin domain"/>
    <property type="match status" value="2"/>
</dbReference>
<dbReference type="CDD" id="cd00028">
    <property type="entry name" value="B_lectin"/>
    <property type="match status" value="1"/>
</dbReference>
<dbReference type="EMBL" id="AY240930">
    <property type="protein sequence ID" value="AAQ18904.1"/>
    <property type="molecule type" value="mRNA"/>
</dbReference>
<sequence>MTTVSINVLLLATTLGLLMTTGARAANVLQSGQQLGTGGSLDYAAYNFRMQADCNLVLYDNGNAVWASGTNGRGSGCTCRMQYDGNLVVYTNANRAVWASNTNRGTGSYQLILQRDRNVVIYDPSGRAIWATGTNVAAANVTLSAARPTNLTITAAKLTNNNNVPAAATEKASTSNGSNPTQVPVTTAGKN</sequence>